<organism evidence="1 2">
    <name type="scientific">Dillenia turbinata</name>
    <dbReference type="NCBI Taxonomy" id="194707"/>
    <lineage>
        <taxon>Eukaryota</taxon>
        <taxon>Viridiplantae</taxon>
        <taxon>Streptophyta</taxon>
        <taxon>Embryophyta</taxon>
        <taxon>Tracheophyta</taxon>
        <taxon>Spermatophyta</taxon>
        <taxon>Magnoliopsida</taxon>
        <taxon>eudicotyledons</taxon>
        <taxon>Gunneridae</taxon>
        <taxon>Pentapetalae</taxon>
        <taxon>Dilleniales</taxon>
        <taxon>Dilleniaceae</taxon>
        <taxon>Dillenia</taxon>
    </lineage>
</organism>
<proteinExistence type="predicted"/>
<evidence type="ECO:0000313" key="1">
    <source>
        <dbReference type="EMBL" id="KAK6939190.1"/>
    </source>
</evidence>
<reference evidence="1 2" key="1">
    <citation type="submission" date="2023-12" db="EMBL/GenBank/DDBJ databases">
        <title>A high-quality genome assembly for Dillenia turbinata (Dilleniales).</title>
        <authorList>
            <person name="Chanderbali A."/>
        </authorList>
    </citation>
    <scope>NUCLEOTIDE SEQUENCE [LARGE SCALE GENOMIC DNA]</scope>
    <source>
        <strain evidence="1">LSX21</strain>
        <tissue evidence="1">Leaf</tissue>
    </source>
</reference>
<comment type="caution">
    <text evidence="1">The sequence shown here is derived from an EMBL/GenBank/DDBJ whole genome shotgun (WGS) entry which is preliminary data.</text>
</comment>
<sequence>MVFMRGEPLVAKLALLAKYAILPGAMAAALVYSPPDYFLKKDNNSTKYVNGTGLETDARARDIG</sequence>
<keyword evidence="2" id="KW-1185">Reference proteome</keyword>
<evidence type="ECO:0000313" key="2">
    <source>
        <dbReference type="Proteomes" id="UP001370490"/>
    </source>
</evidence>
<accession>A0AAN8VS35</accession>
<protein>
    <submittedName>
        <fullName evidence="1">Uncharacterized protein</fullName>
    </submittedName>
</protein>
<dbReference type="Proteomes" id="UP001370490">
    <property type="component" value="Unassembled WGS sequence"/>
</dbReference>
<dbReference type="EMBL" id="JBAMMX010000005">
    <property type="protein sequence ID" value="KAK6939190.1"/>
    <property type="molecule type" value="Genomic_DNA"/>
</dbReference>
<dbReference type="AlphaFoldDB" id="A0AAN8VS35"/>
<name>A0AAN8VS35_9MAGN</name>
<gene>
    <name evidence="1" type="ORF">RJ641_028721</name>
</gene>